<feature type="compositionally biased region" description="Basic residues" evidence="1">
    <location>
        <begin position="393"/>
        <end position="411"/>
    </location>
</feature>
<dbReference type="PROSITE" id="PS50994">
    <property type="entry name" value="INTEGRASE"/>
    <property type="match status" value="1"/>
</dbReference>
<dbReference type="GO" id="GO:0015074">
    <property type="term" value="P:DNA integration"/>
    <property type="evidence" value="ECO:0007669"/>
    <property type="project" value="InterPro"/>
</dbReference>
<dbReference type="AlphaFoldDB" id="A0A016WJM1"/>
<dbReference type="STRING" id="53326.A0A016WJM1"/>
<feature type="domain" description="Integrase catalytic" evidence="2">
    <location>
        <begin position="10"/>
        <end position="198"/>
    </location>
</feature>
<dbReference type="SUPFAM" id="SSF53098">
    <property type="entry name" value="Ribonuclease H-like"/>
    <property type="match status" value="1"/>
</dbReference>
<dbReference type="GO" id="GO:0003676">
    <property type="term" value="F:nucleic acid binding"/>
    <property type="evidence" value="ECO:0007669"/>
    <property type="project" value="InterPro"/>
</dbReference>
<evidence type="ECO:0000256" key="1">
    <source>
        <dbReference type="SAM" id="MobiDB-lite"/>
    </source>
</evidence>
<keyword evidence="4" id="KW-1185">Reference proteome</keyword>
<dbReference type="InterPro" id="IPR001584">
    <property type="entry name" value="Integrase_cat-core"/>
</dbReference>
<dbReference type="EMBL" id="JARK01000240">
    <property type="protein sequence ID" value="EYC39806.1"/>
    <property type="molecule type" value="Genomic_DNA"/>
</dbReference>
<protein>
    <recommendedName>
        <fullName evidence="2">Integrase catalytic domain-containing protein</fullName>
    </recommendedName>
</protein>
<organism evidence="3 4">
    <name type="scientific">Ancylostoma ceylanicum</name>
    <dbReference type="NCBI Taxonomy" id="53326"/>
    <lineage>
        <taxon>Eukaryota</taxon>
        <taxon>Metazoa</taxon>
        <taxon>Ecdysozoa</taxon>
        <taxon>Nematoda</taxon>
        <taxon>Chromadorea</taxon>
        <taxon>Rhabditida</taxon>
        <taxon>Rhabditina</taxon>
        <taxon>Rhabditomorpha</taxon>
        <taxon>Strongyloidea</taxon>
        <taxon>Ancylostomatidae</taxon>
        <taxon>Ancylostomatinae</taxon>
        <taxon>Ancylostoma</taxon>
    </lineage>
</organism>
<gene>
    <name evidence="3" type="primary">Acey_s0640.g1015</name>
    <name evidence="3" type="ORF">Y032_0640g1015</name>
</gene>
<name>A0A016WJM1_9BILA</name>
<dbReference type="OrthoDB" id="5870116at2759"/>
<accession>A0A016WJM1</accession>
<sequence length="430" mass="49212">MPDLPKERVTRNRPFQNIGVDYMGPIQYRDAFNSPSKSWTCLMTCMATRAIHLESVINNSTAEFLLALRRFVARRGIPSIIYSDNATTFRSAADALNKLLLNPTSYADVSAFCANRKIEWRFITPLSPWKGGFYERMIGLFKSIFRKSMGRNLLRLEQLHTLVVEIEAVLNSRPITPFYDNDSFVQVLRPIDFIVPEVELQIPKNARYDPTLTLKLSEWYKETTCILDRFWELWRKEYLAALMERQQARIRQPKYTRNIPEIGDVVIVGDQNTPRDHWPIALIVNLNRDDRNIARTATIKLAGNGKISNKIDQPNQTQTFSHFQPFNTITSLLTAVARSGTTLTTAKSKSSNPRLQTRKTQKLTRNCNCERFAAADTTARRHSGKQNNDKAQHARNKHDKQASQKHTKRGKQMISLTSACPPSILRSVSA</sequence>
<evidence type="ECO:0000313" key="3">
    <source>
        <dbReference type="EMBL" id="EYC39806.1"/>
    </source>
</evidence>
<proteinExistence type="predicted"/>
<feature type="region of interest" description="Disordered" evidence="1">
    <location>
        <begin position="374"/>
        <end position="430"/>
    </location>
</feature>
<dbReference type="Proteomes" id="UP000024635">
    <property type="component" value="Unassembled WGS sequence"/>
</dbReference>
<evidence type="ECO:0000313" key="4">
    <source>
        <dbReference type="Proteomes" id="UP000024635"/>
    </source>
</evidence>
<dbReference type="Pfam" id="PF18701">
    <property type="entry name" value="DUF5641"/>
    <property type="match status" value="1"/>
</dbReference>
<dbReference type="Gene3D" id="3.30.420.10">
    <property type="entry name" value="Ribonuclease H-like superfamily/Ribonuclease H"/>
    <property type="match status" value="1"/>
</dbReference>
<dbReference type="InterPro" id="IPR012337">
    <property type="entry name" value="RNaseH-like_sf"/>
</dbReference>
<dbReference type="PANTHER" id="PTHR47331">
    <property type="entry name" value="PHD-TYPE DOMAIN-CONTAINING PROTEIN"/>
    <property type="match status" value="1"/>
</dbReference>
<feature type="compositionally biased region" description="Polar residues" evidence="1">
    <location>
        <begin position="414"/>
        <end position="430"/>
    </location>
</feature>
<evidence type="ECO:0000259" key="2">
    <source>
        <dbReference type="PROSITE" id="PS50994"/>
    </source>
</evidence>
<dbReference type="InterPro" id="IPR040676">
    <property type="entry name" value="DUF5641"/>
</dbReference>
<reference evidence="4" key="1">
    <citation type="journal article" date="2015" name="Nat. Genet.">
        <title>The genome and transcriptome of the zoonotic hookworm Ancylostoma ceylanicum identify infection-specific gene families.</title>
        <authorList>
            <person name="Schwarz E.M."/>
            <person name="Hu Y."/>
            <person name="Antoshechkin I."/>
            <person name="Miller M.M."/>
            <person name="Sternberg P.W."/>
            <person name="Aroian R.V."/>
        </authorList>
    </citation>
    <scope>NUCLEOTIDE SEQUENCE</scope>
    <source>
        <strain evidence="4">HY135</strain>
    </source>
</reference>
<comment type="caution">
    <text evidence="3">The sequence shown here is derived from an EMBL/GenBank/DDBJ whole genome shotgun (WGS) entry which is preliminary data.</text>
</comment>
<dbReference type="InterPro" id="IPR036397">
    <property type="entry name" value="RNaseH_sf"/>
</dbReference>